<dbReference type="EMBL" id="DS995259">
    <property type="protein sequence ID" value="EDZ39540.1"/>
    <property type="molecule type" value="Genomic_DNA"/>
</dbReference>
<keyword evidence="2" id="KW-1003">Cell membrane</keyword>
<feature type="domain" description="MotA/TolQ/ExbB proton channel" evidence="8">
    <location>
        <begin position="105"/>
        <end position="214"/>
    </location>
</feature>
<keyword evidence="3 7" id="KW-0812">Transmembrane</keyword>
<feature type="transmembrane region" description="Helical" evidence="7">
    <location>
        <begin position="139"/>
        <end position="162"/>
    </location>
</feature>
<keyword evidence="6" id="KW-0653">Protein transport</keyword>
<gene>
    <name evidence="9" type="ORF">CGL2_11277178</name>
</gene>
<reference evidence="9" key="2">
    <citation type="journal article" date="2008" name="PLoS Biol.">
        <title>Population genomic analysis of strain variation in Leptospirillum group II bacteria involved in acid mine drainage formation.</title>
        <authorList>
            <person name="Simmons S.L."/>
            <person name="Dibartolo G."/>
            <person name="Denef V.J."/>
            <person name="Goltsman D.S."/>
            <person name="Thelen M.P."/>
            <person name="Banfield J.F."/>
        </authorList>
    </citation>
    <scope>NUCLEOTIDE SEQUENCE [LARGE SCALE GENOMIC DNA]</scope>
</reference>
<feature type="transmembrane region" description="Helical" evidence="7">
    <location>
        <begin position="182"/>
        <end position="207"/>
    </location>
</feature>
<evidence type="ECO:0000256" key="6">
    <source>
        <dbReference type="RuleBase" id="RU004057"/>
    </source>
</evidence>
<keyword evidence="6" id="KW-0813">Transport</keyword>
<dbReference type="InterPro" id="IPR002898">
    <property type="entry name" value="MotA_ExbB_proton_chnl"/>
</dbReference>
<evidence type="ECO:0000313" key="9">
    <source>
        <dbReference type="EMBL" id="EDZ39540.1"/>
    </source>
</evidence>
<sequence length="236" mass="26347">MNISDLLFQISPLAETVLFILLILSATSWGIIVLKLITFFRVDRENKAFLSIFEKNDLFSIIYEKSLDFQESPLAQMFKAVYEKIKKMPESKDPSNENSHYAELEIIQKALNKSRKMEIVQNTLVQSQNLATSQMSVKLPILATTAGVSPFIGLFGTVWGIVHSFMGISHQSSASIAAVAPGIAEALITTAVGLFTAIPAVVGYNYFVQKIRSMNSLSNHFSMEIRNYLLEGNWKD</sequence>
<comment type="subcellular location">
    <subcellularLocation>
        <location evidence="1">Cell membrane</location>
        <topology evidence="1">Multi-pass membrane protein</topology>
    </subcellularLocation>
    <subcellularLocation>
        <location evidence="6">Membrane</location>
        <topology evidence="6">Multi-pass membrane protein</topology>
    </subcellularLocation>
</comment>
<dbReference type="Pfam" id="PF01618">
    <property type="entry name" value="MotA_ExbB"/>
    <property type="match status" value="1"/>
</dbReference>
<evidence type="ECO:0000256" key="1">
    <source>
        <dbReference type="ARBA" id="ARBA00004651"/>
    </source>
</evidence>
<comment type="similarity">
    <text evidence="6">Belongs to the exbB/tolQ family.</text>
</comment>
<name>B6AM33_9BACT</name>
<dbReference type="PANTHER" id="PTHR30625">
    <property type="entry name" value="PROTEIN TOLQ"/>
    <property type="match status" value="1"/>
</dbReference>
<dbReference type="GO" id="GO:0005886">
    <property type="term" value="C:plasma membrane"/>
    <property type="evidence" value="ECO:0007669"/>
    <property type="project" value="UniProtKB-SubCell"/>
</dbReference>
<evidence type="ECO:0000256" key="3">
    <source>
        <dbReference type="ARBA" id="ARBA00022692"/>
    </source>
</evidence>
<evidence type="ECO:0000256" key="4">
    <source>
        <dbReference type="ARBA" id="ARBA00022989"/>
    </source>
</evidence>
<evidence type="ECO:0000256" key="5">
    <source>
        <dbReference type="ARBA" id="ARBA00023136"/>
    </source>
</evidence>
<keyword evidence="4 7" id="KW-1133">Transmembrane helix</keyword>
<dbReference type="AlphaFoldDB" id="B6AM33"/>
<organism evidence="9">
    <name type="scientific">Leptospirillum sp. Group II '5-way CG'</name>
    <dbReference type="NCBI Taxonomy" id="419541"/>
    <lineage>
        <taxon>Bacteria</taxon>
        <taxon>Pseudomonadati</taxon>
        <taxon>Nitrospirota</taxon>
        <taxon>Nitrospiria</taxon>
        <taxon>Nitrospirales</taxon>
        <taxon>Nitrospiraceae</taxon>
        <taxon>Leptospirillum</taxon>
    </lineage>
</organism>
<feature type="transmembrane region" description="Helical" evidence="7">
    <location>
        <begin position="16"/>
        <end position="37"/>
    </location>
</feature>
<proteinExistence type="inferred from homology"/>
<evidence type="ECO:0000256" key="7">
    <source>
        <dbReference type="SAM" id="Phobius"/>
    </source>
</evidence>
<evidence type="ECO:0000259" key="8">
    <source>
        <dbReference type="Pfam" id="PF01618"/>
    </source>
</evidence>
<accession>B6AM33</accession>
<evidence type="ECO:0000256" key="2">
    <source>
        <dbReference type="ARBA" id="ARBA00022475"/>
    </source>
</evidence>
<keyword evidence="5 7" id="KW-0472">Membrane</keyword>
<protein>
    <submittedName>
        <fullName evidence="9">TolQ</fullName>
    </submittedName>
</protein>
<dbReference type="GO" id="GO:0017038">
    <property type="term" value="P:protein import"/>
    <property type="evidence" value="ECO:0007669"/>
    <property type="project" value="TreeGrafter"/>
</dbReference>
<dbReference type="PANTHER" id="PTHR30625:SF3">
    <property type="entry name" value="TOL-PAL SYSTEM PROTEIN TOLQ"/>
    <property type="match status" value="1"/>
</dbReference>
<dbReference type="InterPro" id="IPR050790">
    <property type="entry name" value="ExbB/TolQ_transport"/>
</dbReference>
<reference evidence="9" key="1">
    <citation type="journal article" date="2004" name="Nature">
        <title>Community structure and metabolism through reconstruction of microbial genomes from the environment.</title>
        <authorList>
            <person name="Tyson G.W."/>
            <person name="Chapman J."/>
            <person name="Hugenholtz P."/>
            <person name="Allen E.E."/>
            <person name="Ram R.J."/>
            <person name="Richardson P.M."/>
            <person name="Solovyev V.V."/>
            <person name="Rubin E.M."/>
            <person name="Rokhsar D.S."/>
            <person name="Banfield J.F."/>
        </authorList>
    </citation>
    <scope>NUCLEOTIDE SEQUENCE [LARGE SCALE GENOMIC DNA]</scope>
</reference>